<name>A0A9D2SJW6_9FIRM</name>
<keyword evidence="3" id="KW-0677">Repeat</keyword>
<reference evidence="7" key="2">
    <citation type="submission" date="2021-04" db="EMBL/GenBank/DDBJ databases">
        <authorList>
            <person name="Gilroy R."/>
        </authorList>
    </citation>
    <scope>NUCLEOTIDE SEQUENCE</scope>
    <source>
        <strain evidence="7">ChiSxjej6B18-287</strain>
    </source>
</reference>
<dbReference type="SUPFAM" id="SSF51161">
    <property type="entry name" value="Trimeric LpxA-like enzymes"/>
    <property type="match status" value="1"/>
</dbReference>
<evidence type="ECO:0000256" key="3">
    <source>
        <dbReference type="ARBA" id="ARBA00022737"/>
    </source>
</evidence>
<evidence type="ECO:0000313" key="8">
    <source>
        <dbReference type="Proteomes" id="UP000823893"/>
    </source>
</evidence>
<dbReference type="PROSITE" id="PS00101">
    <property type="entry name" value="HEXAPEP_TRANSFERASES"/>
    <property type="match status" value="1"/>
</dbReference>
<comment type="caution">
    <text evidence="7">The sequence shown here is derived from an EMBL/GenBank/DDBJ whole genome shotgun (WGS) entry which is preliminary data.</text>
</comment>
<dbReference type="InterPro" id="IPR039369">
    <property type="entry name" value="LacA-like"/>
</dbReference>
<keyword evidence="2 5" id="KW-0808">Transferase</keyword>
<protein>
    <recommendedName>
        <fullName evidence="5">Acetyltransferase</fullName>
        <ecNumber evidence="5">2.3.1.-</ecNumber>
    </recommendedName>
</protein>
<reference evidence="7" key="1">
    <citation type="journal article" date="2021" name="PeerJ">
        <title>Extensive microbial diversity within the chicken gut microbiome revealed by metagenomics and culture.</title>
        <authorList>
            <person name="Gilroy R."/>
            <person name="Ravi A."/>
            <person name="Getino M."/>
            <person name="Pursley I."/>
            <person name="Horton D.L."/>
            <person name="Alikhan N.F."/>
            <person name="Baker D."/>
            <person name="Gharbi K."/>
            <person name="Hall N."/>
            <person name="Watson M."/>
            <person name="Adriaenssens E.M."/>
            <person name="Foster-Nyarko E."/>
            <person name="Jarju S."/>
            <person name="Secka A."/>
            <person name="Antonio M."/>
            <person name="Oren A."/>
            <person name="Chaudhuri R.R."/>
            <person name="La Ragione R."/>
            <person name="Hildebrand F."/>
            <person name="Pallen M.J."/>
        </authorList>
    </citation>
    <scope>NUCLEOTIDE SEQUENCE</scope>
    <source>
        <strain evidence="7">ChiSxjej6B18-287</strain>
    </source>
</reference>
<dbReference type="Gene3D" id="2.160.10.10">
    <property type="entry name" value="Hexapeptide repeat proteins"/>
    <property type="match status" value="2"/>
</dbReference>
<evidence type="ECO:0000256" key="1">
    <source>
        <dbReference type="ARBA" id="ARBA00007274"/>
    </source>
</evidence>
<dbReference type="InterPro" id="IPR001451">
    <property type="entry name" value="Hexapep"/>
</dbReference>
<dbReference type="Pfam" id="PF00132">
    <property type="entry name" value="Hexapep"/>
    <property type="match status" value="1"/>
</dbReference>
<keyword evidence="4 5" id="KW-0012">Acyltransferase</keyword>
<dbReference type="PANTHER" id="PTHR43017">
    <property type="entry name" value="GALACTOSIDE O-ACETYLTRANSFERASE"/>
    <property type="match status" value="1"/>
</dbReference>
<dbReference type="SMART" id="SM01266">
    <property type="entry name" value="Mac"/>
    <property type="match status" value="1"/>
</dbReference>
<dbReference type="GO" id="GO:0008870">
    <property type="term" value="F:galactoside O-acetyltransferase activity"/>
    <property type="evidence" value="ECO:0007669"/>
    <property type="project" value="TreeGrafter"/>
</dbReference>
<accession>A0A9D2SJW6</accession>
<dbReference type="Pfam" id="PF12464">
    <property type="entry name" value="Mac"/>
    <property type="match status" value="1"/>
</dbReference>
<dbReference type="EC" id="2.3.1.-" evidence="5"/>
<sequence length="176" mass="19882">MTEREKLKMGFWYDANNDTELLEQREDAEELCYFLNQTSPKMTKKREEIMGTLLPNRGKDTTILSPFYTDYGYNCFIGPNCGMYTATHPLLSEERNQGLEKAKPITIGSNVWIGADVTILPGVTIGDNTVIGAKSVITKDIPSNVIAVGNPCRVLRKITEQDSIKEEMKREEKNIK</sequence>
<dbReference type="InterPro" id="IPR018357">
    <property type="entry name" value="Hexapep_transf_CS"/>
</dbReference>
<dbReference type="EMBL" id="DWWV01000023">
    <property type="protein sequence ID" value="HJC09540.1"/>
    <property type="molecule type" value="Genomic_DNA"/>
</dbReference>
<dbReference type="Proteomes" id="UP000823893">
    <property type="component" value="Unassembled WGS sequence"/>
</dbReference>
<dbReference type="PANTHER" id="PTHR43017:SF1">
    <property type="entry name" value="ACETYLTRANSFERASE YJL218W-RELATED"/>
    <property type="match status" value="1"/>
</dbReference>
<evidence type="ECO:0000313" key="7">
    <source>
        <dbReference type="EMBL" id="HJC09540.1"/>
    </source>
</evidence>
<proteinExistence type="inferred from homology"/>
<evidence type="ECO:0000259" key="6">
    <source>
        <dbReference type="SMART" id="SM01266"/>
    </source>
</evidence>
<dbReference type="AlphaFoldDB" id="A0A9D2SJW6"/>
<evidence type="ECO:0000256" key="2">
    <source>
        <dbReference type="ARBA" id="ARBA00022679"/>
    </source>
</evidence>
<evidence type="ECO:0000256" key="5">
    <source>
        <dbReference type="RuleBase" id="RU367021"/>
    </source>
</evidence>
<evidence type="ECO:0000256" key="4">
    <source>
        <dbReference type="ARBA" id="ARBA00023315"/>
    </source>
</evidence>
<feature type="domain" description="Maltose/galactoside acetyltransferase" evidence="6">
    <location>
        <begin position="4"/>
        <end position="59"/>
    </location>
</feature>
<dbReference type="InterPro" id="IPR024688">
    <property type="entry name" value="Mac_dom"/>
</dbReference>
<dbReference type="InterPro" id="IPR011004">
    <property type="entry name" value="Trimer_LpxA-like_sf"/>
</dbReference>
<comment type="similarity">
    <text evidence="1 5">Belongs to the transferase hexapeptide repeat family.</text>
</comment>
<gene>
    <name evidence="7" type="ORF">H9935_01840</name>
</gene>
<organism evidence="7 8">
    <name type="scientific">Candidatus Blautia merdigallinarum</name>
    <dbReference type="NCBI Taxonomy" id="2838495"/>
    <lineage>
        <taxon>Bacteria</taxon>
        <taxon>Bacillati</taxon>
        <taxon>Bacillota</taxon>
        <taxon>Clostridia</taxon>
        <taxon>Lachnospirales</taxon>
        <taxon>Lachnospiraceae</taxon>
        <taxon>Blautia</taxon>
    </lineage>
</organism>
<dbReference type="CDD" id="cd03357">
    <property type="entry name" value="LbH_MAT_GAT"/>
    <property type="match status" value="1"/>
</dbReference>